<keyword evidence="5 13" id="KW-0479">Metal-binding</keyword>
<evidence type="ECO:0000256" key="8">
    <source>
        <dbReference type="ARBA" id="ARBA00022982"/>
    </source>
</evidence>
<dbReference type="GO" id="GO:0005789">
    <property type="term" value="C:endoplasmic reticulum membrane"/>
    <property type="evidence" value="ECO:0007669"/>
    <property type="project" value="UniProtKB-SubCell"/>
</dbReference>
<evidence type="ECO:0000256" key="14">
    <source>
        <dbReference type="SAM" id="MobiDB-lite"/>
    </source>
</evidence>
<keyword evidence="17" id="KW-1185">Reference proteome</keyword>
<dbReference type="InterPro" id="IPR050668">
    <property type="entry name" value="Cytochrome_b5"/>
</dbReference>
<evidence type="ECO:0000313" key="17">
    <source>
        <dbReference type="Proteomes" id="UP000816034"/>
    </source>
</evidence>
<sequence length="132" mass="14173">MSTTTRTITKQELEEHNEDNAKAQWIVVDGKVYDITDYKHEHPGGEDILLEHAGADASEAFENVGHSKDARNRLKSLLVGELAGYKSSSSADETTTSSSSNEASSDSSMVKILLAVGVAVVLGGIYFTKIAQ</sequence>
<dbReference type="GO" id="GO:0046872">
    <property type="term" value="F:metal ion binding"/>
    <property type="evidence" value="ECO:0007669"/>
    <property type="project" value="UniProtKB-UniRule"/>
</dbReference>
<evidence type="ECO:0000256" key="1">
    <source>
        <dbReference type="ARBA" id="ARBA00004131"/>
    </source>
</evidence>
<organism evidence="16 17">
    <name type="scientific">Naegleria lovaniensis</name>
    <name type="common">Amoeba</name>
    <dbReference type="NCBI Taxonomy" id="51637"/>
    <lineage>
        <taxon>Eukaryota</taxon>
        <taxon>Discoba</taxon>
        <taxon>Heterolobosea</taxon>
        <taxon>Tetramitia</taxon>
        <taxon>Eutetramitia</taxon>
        <taxon>Vahlkampfiidae</taxon>
        <taxon>Naegleria</taxon>
    </lineage>
</organism>
<dbReference type="PANTHER" id="PTHR19359">
    <property type="entry name" value="CYTOCHROME B5"/>
    <property type="match status" value="1"/>
</dbReference>
<dbReference type="PRINTS" id="PR00363">
    <property type="entry name" value="CYTOCHROMEB5"/>
</dbReference>
<protein>
    <recommendedName>
        <fullName evidence="15">Cytochrome b5 heme-binding domain-containing protein</fullName>
    </recommendedName>
</protein>
<evidence type="ECO:0000256" key="4">
    <source>
        <dbReference type="ARBA" id="ARBA00022692"/>
    </source>
</evidence>
<keyword evidence="2" id="KW-0813">Transport</keyword>
<dbReference type="InterPro" id="IPR001199">
    <property type="entry name" value="Cyt_B5-like_heme/steroid-bd"/>
</dbReference>
<evidence type="ECO:0000256" key="9">
    <source>
        <dbReference type="ARBA" id="ARBA00023004"/>
    </source>
</evidence>
<evidence type="ECO:0000256" key="12">
    <source>
        <dbReference type="ARBA" id="ARBA00038168"/>
    </source>
</evidence>
<evidence type="ECO:0000256" key="3">
    <source>
        <dbReference type="ARBA" id="ARBA00022617"/>
    </source>
</evidence>
<dbReference type="FunFam" id="3.10.120.10:FF:000002">
    <property type="entry name" value="Cytochrome b5 type B"/>
    <property type="match status" value="1"/>
</dbReference>
<dbReference type="SMART" id="SM01117">
    <property type="entry name" value="Cyt-b5"/>
    <property type="match status" value="1"/>
</dbReference>
<dbReference type="Gene3D" id="3.10.120.10">
    <property type="entry name" value="Cytochrome b5-like heme/steroid binding domain"/>
    <property type="match status" value="1"/>
</dbReference>
<evidence type="ECO:0000256" key="7">
    <source>
        <dbReference type="ARBA" id="ARBA00022848"/>
    </source>
</evidence>
<comment type="caution">
    <text evidence="16">The sequence shown here is derived from an EMBL/GenBank/DDBJ whole genome shotgun (WGS) entry which is preliminary data.</text>
</comment>
<dbReference type="AlphaFoldDB" id="A0AA88GKP5"/>
<keyword evidence="4 13" id="KW-0812">Transmembrane</keyword>
<dbReference type="SUPFAM" id="SSF55856">
    <property type="entry name" value="Cytochrome b5-like heme/steroid binding domain"/>
    <property type="match status" value="1"/>
</dbReference>
<keyword evidence="7" id="KW-0492">Microsome</keyword>
<reference evidence="16 17" key="1">
    <citation type="journal article" date="2018" name="BMC Genomics">
        <title>The genome of Naegleria lovaniensis, the basis for a comparative approach to unravel pathogenicity factors of the human pathogenic amoeba N. fowleri.</title>
        <authorList>
            <person name="Liechti N."/>
            <person name="Schurch N."/>
            <person name="Bruggmann R."/>
            <person name="Wittwer M."/>
        </authorList>
    </citation>
    <scope>NUCLEOTIDE SEQUENCE [LARGE SCALE GENOMIC DNA]</scope>
    <source>
        <strain evidence="16 17">ATCC 30569</strain>
    </source>
</reference>
<proteinExistence type="inferred from homology"/>
<dbReference type="Proteomes" id="UP000816034">
    <property type="component" value="Unassembled WGS sequence"/>
</dbReference>
<keyword evidence="10 13" id="KW-0472">Membrane</keyword>
<keyword evidence="3 13" id="KW-0349">Heme</keyword>
<comment type="similarity">
    <text evidence="12 13">Belongs to the cytochrome b5 family.</text>
</comment>
<keyword evidence="9 13" id="KW-0408">Iron</keyword>
<dbReference type="PANTHER" id="PTHR19359:SF150">
    <property type="entry name" value="CYTOCHROME B5"/>
    <property type="match status" value="1"/>
</dbReference>
<dbReference type="EMBL" id="PYSW02000023">
    <property type="protein sequence ID" value="KAG2382709.1"/>
    <property type="molecule type" value="Genomic_DNA"/>
</dbReference>
<dbReference type="Pfam" id="PF00173">
    <property type="entry name" value="Cyt-b5"/>
    <property type="match status" value="1"/>
</dbReference>
<keyword evidence="8" id="KW-0249">Electron transport</keyword>
<name>A0AA88GKP5_NAELO</name>
<accession>A0AA88GKP5</accession>
<keyword evidence="13" id="KW-1133">Transmembrane helix</keyword>
<feature type="region of interest" description="Disordered" evidence="14">
    <location>
        <begin position="84"/>
        <end position="107"/>
    </location>
</feature>
<comment type="subcellular location">
    <subcellularLocation>
        <location evidence="1">Endoplasmic reticulum membrane</location>
        <topology evidence="1">Single-pass membrane protein</topology>
        <orientation evidence="1">Cytoplasmic side</orientation>
    </subcellularLocation>
    <subcellularLocation>
        <location evidence="11">Microsome membrane</location>
        <topology evidence="11">Single-pass membrane protein</topology>
        <orientation evidence="11">Cytoplasmic side</orientation>
    </subcellularLocation>
</comment>
<dbReference type="GO" id="GO:0020037">
    <property type="term" value="F:heme binding"/>
    <property type="evidence" value="ECO:0007669"/>
    <property type="project" value="UniProtKB-UniRule"/>
</dbReference>
<feature type="transmembrane region" description="Helical" evidence="13">
    <location>
        <begin position="108"/>
        <end position="127"/>
    </location>
</feature>
<evidence type="ECO:0000256" key="2">
    <source>
        <dbReference type="ARBA" id="ARBA00022448"/>
    </source>
</evidence>
<dbReference type="PROSITE" id="PS00191">
    <property type="entry name" value="CYTOCHROME_B5_1"/>
    <property type="match status" value="1"/>
</dbReference>
<feature type="domain" description="Cytochrome b5 heme-binding" evidence="15">
    <location>
        <begin position="5"/>
        <end position="83"/>
    </location>
</feature>
<dbReference type="InterPro" id="IPR018506">
    <property type="entry name" value="Cyt_B5_heme-BS"/>
</dbReference>
<dbReference type="InterPro" id="IPR036400">
    <property type="entry name" value="Cyt_B5-like_heme/steroid_sf"/>
</dbReference>
<evidence type="ECO:0000256" key="6">
    <source>
        <dbReference type="ARBA" id="ARBA00022824"/>
    </source>
</evidence>
<dbReference type="PROSITE" id="PS50255">
    <property type="entry name" value="CYTOCHROME_B5_2"/>
    <property type="match status" value="1"/>
</dbReference>
<evidence type="ECO:0000256" key="11">
    <source>
        <dbReference type="ARBA" id="ARBA00037877"/>
    </source>
</evidence>
<evidence type="ECO:0000256" key="13">
    <source>
        <dbReference type="RuleBase" id="RU362121"/>
    </source>
</evidence>
<evidence type="ECO:0000313" key="16">
    <source>
        <dbReference type="EMBL" id="KAG2382709.1"/>
    </source>
</evidence>
<gene>
    <name evidence="16" type="ORF">C9374_005289</name>
</gene>
<feature type="compositionally biased region" description="Low complexity" evidence="14">
    <location>
        <begin position="87"/>
        <end position="107"/>
    </location>
</feature>
<evidence type="ECO:0000256" key="5">
    <source>
        <dbReference type="ARBA" id="ARBA00022723"/>
    </source>
</evidence>
<evidence type="ECO:0000259" key="15">
    <source>
        <dbReference type="PROSITE" id="PS50255"/>
    </source>
</evidence>
<keyword evidence="6" id="KW-0256">Endoplasmic reticulum</keyword>
<dbReference type="RefSeq" id="XP_044548388.1">
    <property type="nucleotide sequence ID" value="XM_044695022.1"/>
</dbReference>
<dbReference type="GeneID" id="68097744"/>
<evidence type="ECO:0000256" key="10">
    <source>
        <dbReference type="ARBA" id="ARBA00023136"/>
    </source>
</evidence>